<comment type="caution">
    <text evidence="1">The sequence shown here is derived from an EMBL/GenBank/DDBJ whole genome shotgun (WGS) entry which is preliminary data.</text>
</comment>
<dbReference type="Proteomes" id="UP000299102">
    <property type="component" value="Unassembled WGS sequence"/>
</dbReference>
<sequence length="90" mass="9886">MFWRSWLVSPLQGSDIHTAATTGITGPRPVLDKYWADPSVRYKNKPSKGNVHNSPLQTAPRFTAHLAPAPGAGGRAPRSILRKVTIKKKE</sequence>
<evidence type="ECO:0000313" key="2">
    <source>
        <dbReference type="Proteomes" id="UP000299102"/>
    </source>
</evidence>
<keyword evidence="2" id="KW-1185">Reference proteome</keyword>
<name>A0A4C1U717_EUMVA</name>
<proteinExistence type="predicted"/>
<dbReference type="EMBL" id="BGZK01000137">
    <property type="protein sequence ID" value="GBP22193.1"/>
    <property type="molecule type" value="Genomic_DNA"/>
</dbReference>
<reference evidence="1 2" key="1">
    <citation type="journal article" date="2019" name="Commun. Biol.">
        <title>The bagworm genome reveals a unique fibroin gene that provides high tensile strength.</title>
        <authorList>
            <person name="Kono N."/>
            <person name="Nakamura H."/>
            <person name="Ohtoshi R."/>
            <person name="Tomita M."/>
            <person name="Numata K."/>
            <person name="Arakawa K."/>
        </authorList>
    </citation>
    <scope>NUCLEOTIDE SEQUENCE [LARGE SCALE GENOMIC DNA]</scope>
</reference>
<evidence type="ECO:0000313" key="1">
    <source>
        <dbReference type="EMBL" id="GBP22193.1"/>
    </source>
</evidence>
<accession>A0A4C1U717</accession>
<protein>
    <submittedName>
        <fullName evidence="1">Uncharacterized protein</fullName>
    </submittedName>
</protein>
<organism evidence="1 2">
    <name type="scientific">Eumeta variegata</name>
    <name type="common">Bagworm moth</name>
    <name type="synonym">Eumeta japonica</name>
    <dbReference type="NCBI Taxonomy" id="151549"/>
    <lineage>
        <taxon>Eukaryota</taxon>
        <taxon>Metazoa</taxon>
        <taxon>Ecdysozoa</taxon>
        <taxon>Arthropoda</taxon>
        <taxon>Hexapoda</taxon>
        <taxon>Insecta</taxon>
        <taxon>Pterygota</taxon>
        <taxon>Neoptera</taxon>
        <taxon>Endopterygota</taxon>
        <taxon>Lepidoptera</taxon>
        <taxon>Glossata</taxon>
        <taxon>Ditrysia</taxon>
        <taxon>Tineoidea</taxon>
        <taxon>Psychidae</taxon>
        <taxon>Oiketicinae</taxon>
        <taxon>Eumeta</taxon>
    </lineage>
</organism>
<gene>
    <name evidence="1" type="ORF">EVAR_10703_1</name>
</gene>
<dbReference type="AlphaFoldDB" id="A0A4C1U717"/>